<dbReference type="Proteomes" id="UP001642360">
    <property type="component" value="Unassembled WGS sequence"/>
</dbReference>
<keyword evidence="2" id="KW-1185">Reference proteome</keyword>
<dbReference type="EMBL" id="CAUOFW020001225">
    <property type="protein sequence ID" value="CAK9142450.1"/>
    <property type="molecule type" value="Genomic_DNA"/>
</dbReference>
<sequence length="111" mass="12749">MDVQSIMNYVLQKLTELLRWFDNCWGDMLSWFDNFWEDMRPEESNYTTGSKLVQSFSLLCWFSSFLFAAVDVVVDVLAVELFTAIDVVVDVFTVELFPAVDVLAVEGDQAD</sequence>
<gene>
    <name evidence="1" type="ORF">ILEXP_LOCUS10133</name>
</gene>
<accession>A0ABC8RCP2</accession>
<name>A0ABC8RCP2_9AQUA</name>
<evidence type="ECO:0000313" key="2">
    <source>
        <dbReference type="Proteomes" id="UP001642360"/>
    </source>
</evidence>
<comment type="caution">
    <text evidence="1">The sequence shown here is derived from an EMBL/GenBank/DDBJ whole genome shotgun (WGS) entry which is preliminary data.</text>
</comment>
<organism evidence="1 2">
    <name type="scientific">Ilex paraguariensis</name>
    <name type="common">yerba mate</name>
    <dbReference type="NCBI Taxonomy" id="185542"/>
    <lineage>
        <taxon>Eukaryota</taxon>
        <taxon>Viridiplantae</taxon>
        <taxon>Streptophyta</taxon>
        <taxon>Embryophyta</taxon>
        <taxon>Tracheophyta</taxon>
        <taxon>Spermatophyta</taxon>
        <taxon>Magnoliopsida</taxon>
        <taxon>eudicotyledons</taxon>
        <taxon>Gunneridae</taxon>
        <taxon>Pentapetalae</taxon>
        <taxon>asterids</taxon>
        <taxon>campanulids</taxon>
        <taxon>Aquifoliales</taxon>
        <taxon>Aquifoliaceae</taxon>
        <taxon>Ilex</taxon>
    </lineage>
</organism>
<reference evidence="1 2" key="1">
    <citation type="submission" date="2024-02" db="EMBL/GenBank/DDBJ databases">
        <authorList>
            <person name="Vignale AGUSTIN F."/>
            <person name="Sosa J E."/>
            <person name="Modenutti C."/>
        </authorList>
    </citation>
    <scope>NUCLEOTIDE SEQUENCE [LARGE SCALE GENOMIC DNA]</scope>
</reference>
<dbReference type="AlphaFoldDB" id="A0ABC8RCP2"/>
<proteinExistence type="predicted"/>
<evidence type="ECO:0000313" key="1">
    <source>
        <dbReference type="EMBL" id="CAK9142450.1"/>
    </source>
</evidence>
<protein>
    <submittedName>
        <fullName evidence="1">Uncharacterized protein</fullName>
    </submittedName>
</protein>